<dbReference type="AlphaFoldDB" id="A0A8T2KMY3"/>
<evidence type="ECO:0000259" key="9">
    <source>
        <dbReference type="PROSITE" id="PS50915"/>
    </source>
</evidence>
<dbReference type="EMBL" id="JAACNH010000001">
    <property type="protein sequence ID" value="KAG8455736.1"/>
    <property type="molecule type" value="Genomic_DNA"/>
</dbReference>
<dbReference type="InterPro" id="IPR050252">
    <property type="entry name" value="Beta/Gamma-Crystallin"/>
</dbReference>
<dbReference type="Proteomes" id="UP000812440">
    <property type="component" value="Chromosome 1"/>
</dbReference>
<evidence type="ECO:0000313" key="11">
    <source>
        <dbReference type="Proteomes" id="UP000812440"/>
    </source>
</evidence>
<comment type="similarity">
    <text evidence="2">Belongs to the beta/gamma-crystallin family.</text>
</comment>
<keyword evidence="11" id="KW-1185">Reference proteome</keyword>
<dbReference type="SMART" id="SM00247">
    <property type="entry name" value="XTALbg"/>
    <property type="match status" value="2"/>
</dbReference>
<dbReference type="OrthoDB" id="8701124at2759"/>
<dbReference type="FunFam" id="2.60.20.10:FF:000005">
    <property type="entry name" value="Crystallin, beta B1"/>
    <property type="match status" value="1"/>
</dbReference>
<feature type="domain" description="Beta/gamma crystallin 'Greek key'" evidence="9">
    <location>
        <begin position="1"/>
        <end position="38"/>
    </location>
</feature>
<evidence type="ECO:0000256" key="6">
    <source>
        <dbReference type="ARBA" id="ARBA00022737"/>
    </source>
</evidence>
<feature type="non-terminal residue" evidence="10">
    <location>
        <position position="219"/>
    </location>
</feature>
<proteinExistence type="inferred from homology"/>
<evidence type="ECO:0000256" key="7">
    <source>
        <dbReference type="ARBA" id="ARBA00025922"/>
    </source>
</evidence>
<evidence type="ECO:0000256" key="3">
    <source>
        <dbReference type="ARBA" id="ARBA00011245"/>
    </source>
</evidence>
<organism evidence="10 11">
    <name type="scientific">Hymenochirus boettgeri</name>
    <name type="common">Congo dwarf clawed frog</name>
    <dbReference type="NCBI Taxonomy" id="247094"/>
    <lineage>
        <taxon>Eukaryota</taxon>
        <taxon>Metazoa</taxon>
        <taxon>Chordata</taxon>
        <taxon>Craniata</taxon>
        <taxon>Vertebrata</taxon>
        <taxon>Euteleostomi</taxon>
        <taxon>Amphibia</taxon>
        <taxon>Batrachia</taxon>
        <taxon>Anura</taxon>
        <taxon>Pipoidea</taxon>
        <taxon>Pipidae</taxon>
        <taxon>Pipinae</taxon>
        <taxon>Hymenochirus</taxon>
    </lineage>
</organism>
<dbReference type="PANTHER" id="PTHR11818:SF13">
    <property type="entry name" value="BETA-CRYSTALLIN B3"/>
    <property type="match status" value="1"/>
</dbReference>
<dbReference type="FunFam" id="2.60.20.10:FF:000002">
    <property type="entry name" value="Crystallin, beta B2"/>
    <property type="match status" value="1"/>
</dbReference>
<reference evidence="10" key="1">
    <citation type="thesis" date="2020" institute="ProQuest LLC" country="789 East Eisenhower Parkway, Ann Arbor, MI, USA">
        <title>Comparative Genomics and Chromosome Evolution.</title>
        <authorList>
            <person name="Mudd A.B."/>
        </authorList>
    </citation>
    <scope>NUCLEOTIDE SEQUENCE</scope>
    <source>
        <strain evidence="10">Female2</strain>
        <tissue evidence="10">Blood</tissue>
    </source>
</reference>
<accession>A0A8T2KMY3</accession>
<evidence type="ECO:0000313" key="10">
    <source>
        <dbReference type="EMBL" id="KAG8455736.1"/>
    </source>
</evidence>
<dbReference type="InterPro" id="IPR011024">
    <property type="entry name" value="G_crystallin-like"/>
</dbReference>
<dbReference type="GO" id="GO:0007601">
    <property type="term" value="P:visual perception"/>
    <property type="evidence" value="ECO:0007669"/>
    <property type="project" value="TreeGrafter"/>
</dbReference>
<keyword evidence="6" id="KW-0677">Repeat</keyword>
<feature type="non-terminal residue" evidence="10">
    <location>
        <position position="1"/>
    </location>
</feature>
<feature type="domain" description="Beta/gamma crystallin 'Greek key'" evidence="9">
    <location>
        <begin position="131"/>
        <end position="173"/>
    </location>
</feature>
<comment type="subunit">
    <text evidence="7">Homo/heterodimer, or complexes of higher-order. The structure of beta-crystallin oligomers seems to be stabilized through interactions between the N-terminal arms.</text>
</comment>
<sequence>ITLFELENFQGKKCQLSGECQNLIEKGLEKIGSIQVESGPWLCFEQQTFGGEQFLLEKGEYPRWNTWSNSHRNDYVMSIRPLNIDSAEHKIHLFENAGYNGRKMEIVDDDVPSLWVHGFQDRVASIKVFNGTWVGYEYSGYRGRQYVFEKKEYKHWNEWEANQPKIQSVRRIRDMQWHKRGCFTVTSGPSSLPPPLAPPPPPIQIHPRFPWILSLNPFK</sequence>
<dbReference type="Gene3D" id="2.60.20.10">
    <property type="entry name" value="Crystallins"/>
    <property type="match status" value="2"/>
</dbReference>
<gene>
    <name evidence="10" type="ORF">GDO86_001793</name>
</gene>
<dbReference type="GO" id="GO:0005212">
    <property type="term" value="F:structural constituent of eye lens"/>
    <property type="evidence" value="ECO:0007669"/>
    <property type="project" value="UniProtKB-KW"/>
</dbReference>
<evidence type="ECO:0000256" key="4">
    <source>
        <dbReference type="ARBA" id="ARBA00019518"/>
    </source>
</evidence>
<evidence type="ECO:0000256" key="1">
    <source>
        <dbReference type="ARBA" id="ARBA00003689"/>
    </source>
</evidence>
<dbReference type="SUPFAM" id="SSF49695">
    <property type="entry name" value="gamma-Crystallin-like"/>
    <property type="match status" value="1"/>
</dbReference>
<name>A0A8T2KMY3_9PIPI</name>
<dbReference type="PANTHER" id="PTHR11818">
    <property type="entry name" value="BETA/GAMMA CRYSTALLIN"/>
    <property type="match status" value="1"/>
</dbReference>
<comment type="caution">
    <text evidence="10">The sequence shown here is derived from an EMBL/GenBank/DDBJ whole genome shotgun (WGS) entry which is preliminary data.</text>
</comment>
<evidence type="ECO:0000256" key="8">
    <source>
        <dbReference type="ARBA" id="ARBA00032629"/>
    </source>
</evidence>
<dbReference type="PROSITE" id="PS50915">
    <property type="entry name" value="CRYSTALLIN_BETA_GAMMA"/>
    <property type="match status" value="3"/>
</dbReference>
<comment type="subunit">
    <text evidence="3">Monomer.</text>
</comment>
<dbReference type="Pfam" id="PF00030">
    <property type="entry name" value="Crystall"/>
    <property type="match status" value="2"/>
</dbReference>
<evidence type="ECO:0000256" key="5">
    <source>
        <dbReference type="ARBA" id="ARBA00022613"/>
    </source>
</evidence>
<dbReference type="PRINTS" id="PR01367">
    <property type="entry name" value="BGCRYSTALLIN"/>
</dbReference>
<protein>
    <recommendedName>
        <fullName evidence="4">Beta-crystallin B3</fullName>
    </recommendedName>
    <alternativeName>
        <fullName evidence="8">Beta-B3 crystallin</fullName>
    </alternativeName>
</protein>
<dbReference type="GO" id="GO:0002088">
    <property type="term" value="P:lens development in camera-type eye"/>
    <property type="evidence" value="ECO:0007669"/>
    <property type="project" value="TreeGrafter"/>
</dbReference>
<dbReference type="InterPro" id="IPR001064">
    <property type="entry name" value="Beta/gamma_crystallin"/>
</dbReference>
<evidence type="ECO:0000256" key="2">
    <source>
        <dbReference type="ARBA" id="ARBA00009646"/>
    </source>
</evidence>
<comment type="function">
    <text evidence="1">Crystallins are the dominant structural components of the vertebrate eye lens.</text>
</comment>
<keyword evidence="5" id="KW-0273">Eye lens protein</keyword>
<feature type="domain" description="Beta/gamma crystallin 'Greek key'" evidence="9">
    <location>
        <begin position="39"/>
        <end position="83"/>
    </location>
</feature>